<dbReference type="GO" id="GO:0016891">
    <property type="term" value="F:RNA endonuclease activity producing 5'-phosphomonoesters, hydrolytic mechanism"/>
    <property type="evidence" value="ECO:0007669"/>
    <property type="project" value="TreeGrafter"/>
</dbReference>
<keyword evidence="6" id="KW-0460">Magnesium</keyword>
<dbReference type="GO" id="GO:0006281">
    <property type="term" value="P:DNA repair"/>
    <property type="evidence" value="ECO:0007669"/>
    <property type="project" value="UniProtKB-UniRule"/>
</dbReference>
<comment type="subcellular location">
    <subcellularLocation>
        <location evidence="1 6">Cytoplasm</location>
    </subcellularLocation>
</comment>
<evidence type="ECO:0000256" key="3">
    <source>
        <dbReference type="ARBA" id="ARBA00022722"/>
    </source>
</evidence>
<dbReference type="GO" id="GO:0003727">
    <property type="term" value="F:single-stranded RNA binding"/>
    <property type="evidence" value="ECO:0007669"/>
    <property type="project" value="TreeGrafter"/>
</dbReference>
<dbReference type="RefSeq" id="WP_211356689.1">
    <property type="nucleotide sequence ID" value="NZ_VNHU01000002.1"/>
</dbReference>
<feature type="site" description="Interaction with target DNA" evidence="6">
    <location>
        <position position="266"/>
    </location>
</feature>
<dbReference type="PANTHER" id="PTHR28511">
    <property type="entry name" value="ENDONUCLEASE V"/>
    <property type="match status" value="1"/>
</dbReference>
<gene>
    <name evidence="6" type="primary">nfi</name>
    <name evidence="7" type="ORF">BD809_102187</name>
</gene>
<accession>A0A5S5C9E8</accession>
<dbReference type="Gene3D" id="3.30.2170.10">
    <property type="entry name" value="archaeoglobus fulgidus dsm 4304 superfamily"/>
    <property type="match status" value="1"/>
</dbReference>
<keyword evidence="3 6" id="KW-0540">Nuclease</keyword>
<proteinExistence type="inferred from homology"/>
<sequence>MSSNYYKFQRKNELVFNNLNLHESVSPKKYLDTLFSGVLEEKYNSGEMISRRTYVAGYLYGLYIYEDSFERVYGSMCFEYYNGYLLRYYKNTNSVSFEVYDMGFPLESVYNDKGKTIEARKIEVNDTFQNKNIADFNSIVEDMEKTYDVAIDDADSILGWTLSNYVTDEISIEDLQKGIWKIYRKDKMEKGLYNDDFLKFYSEQEKLKNRIIKEDQFENKVKLIAGVDVAYNEMEQTMVGAIVVLNIDTLEVIEQAHHKMNITFPYVPGLFSFREVPPIIEAFNKLKVKPDLIVCDAQGVAHPKNVGMATHLGIQLNIPTIGCAKKRLVGYYDKEKLGSKRGDRQSLIWNSEEVGVALITQDDIKPMFVSIGHKINLGTAVDWVLKLTPKYRLPETTRQADQLVNKIIKNRTEFDFLYDNDSE</sequence>
<dbReference type="EC" id="3.1.21.7" evidence="6"/>
<keyword evidence="8" id="KW-1185">Reference proteome</keyword>
<dbReference type="GO" id="GO:0043737">
    <property type="term" value="F:deoxyribonuclease V activity"/>
    <property type="evidence" value="ECO:0007669"/>
    <property type="project" value="UniProtKB-UniRule"/>
</dbReference>
<comment type="caution">
    <text evidence="7">The sequence shown here is derived from an EMBL/GenBank/DDBJ whole genome shotgun (WGS) entry which is preliminary data.</text>
</comment>
<evidence type="ECO:0000313" key="7">
    <source>
        <dbReference type="EMBL" id="TYP75974.1"/>
    </source>
</evidence>
<reference evidence="7 8" key="1">
    <citation type="submission" date="2019-07" db="EMBL/GenBank/DDBJ databases">
        <title>Genomic Encyclopedia of Archaeal and Bacterial Type Strains, Phase II (KMG-II): from individual species to whole genera.</title>
        <authorList>
            <person name="Goeker M."/>
        </authorList>
    </citation>
    <scope>NUCLEOTIDE SEQUENCE [LARGE SCALE GENOMIC DNA]</scope>
    <source>
        <strain evidence="7 8">DSM 17527</strain>
    </source>
</reference>
<evidence type="ECO:0000256" key="2">
    <source>
        <dbReference type="ARBA" id="ARBA00022490"/>
    </source>
</evidence>
<dbReference type="EMBL" id="VNHU01000002">
    <property type="protein sequence ID" value="TYP75974.1"/>
    <property type="molecule type" value="Genomic_DNA"/>
</dbReference>
<organism evidence="7 8">
    <name type="scientific">Aquimarina intermedia</name>
    <dbReference type="NCBI Taxonomy" id="350814"/>
    <lineage>
        <taxon>Bacteria</taxon>
        <taxon>Pseudomonadati</taxon>
        <taxon>Bacteroidota</taxon>
        <taxon>Flavobacteriia</taxon>
        <taxon>Flavobacteriales</taxon>
        <taxon>Flavobacteriaceae</taxon>
        <taxon>Aquimarina</taxon>
    </lineage>
</organism>
<dbReference type="AlphaFoldDB" id="A0A5S5C9E8"/>
<keyword evidence="4 6" id="KW-0255">Endonuclease</keyword>
<keyword evidence="2 6" id="KW-0963">Cytoplasm</keyword>
<keyword evidence="6" id="KW-0227">DNA damage</keyword>
<evidence type="ECO:0000256" key="5">
    <source>
        <dbReference type="ARBA" id="ARBA00022801"/>
    </source>
</evidence>
<dbReference type="CDD" id="cd06559">
    <property type="entry name" value="Endonuclease_V"/>
    <property type="match status" value="1"/>
</dbReference>
<keyword evidence="6" id="KW-0479">Metal-binding</keyword>
<protein>
    <recommendedName>
        <fullName evidence="6">Endonuclease V</fullName>
        <ecNumber evidence="6">3.1.21.7</ecNumber>
    </recommendedName>
    <alternativeName>
        <fullName evidence="6">Deoxyinosine 3'endonuclease</fullName>
    </alternativeName>
    <alternativeName>
        <fullName evidence="6">Deoxyribonuclease V</fullName>
        <shortName evidence="6">DNase V</shortName>
    </alternativeName>
</protein>
<comment type="similarity">
    <text evidence="6">Belongs to the endonuclease V family.</text>
</comment>
<evidence type="ECO:0000313" key="8">
    <source>
        <dbReference type="Proteomes" id="UP000324376"/>
    </source>
</evidence>
<dbReference type="Proteomes" id="UP000324376">
    <property type="component" value="Unassembled WGS sequence"/>
</dbReference>
<keyword evidence="6" id="KW-0234">DNA repair</keyword>
<comment type="function">
    <text evidence="6">DNA repair enzyme involved in the repair of deaminated bases. Selectively cleaves double-stranded DNA at the second phosphodiester bond 3' to a deoxyinosine leaving behind the intact lesion on the nicked DNA.</text>
</comment>
<dbReference type="GO" id="GO:0005737">
    <property type="term" value="C:cytoplasm"/>
    <property type="evidence" value="ECO:0007669"/>
    <property type="project" value="UniProtKB-SubCell"/>
</dbReference>
<evidence type="ECO:0000256" key="6">
    <source>
        <dbReference type="HAMAP-Rule" id="MF_00801"/>
    </source>
</evidence>
<dbReference type="NCBIfam" id="NF008629">
    <property type="entry name" value="PRK11617.1"/>
    <property type="match status" value="1"/>
</dbReference>
<dbReference type="PANTHER" id="PTHR28511:SF1">
    <property type="entry name" value="ENDONUCLEASE V"/>
    <property type="match status" value="1"/>
</dbReference>
<evidence type="ECO:0000256" key="1">
    <source>
        <dbReference type="ARBA" id="ARBA00004496"/>
    </source>
</evidence>
<comment type="cofactor">
    <cofactor evidence="6">
        <name>Mg(2+)</name>
        <dbReference type="ChEBI" id="CHEBI:18420"/>
    </cofactor>
</comment>
<dbReference type="GO" id="GO:0000287">
    <property type="term" value="F:magnesium ion binding"/>
    <property type="evidence" value="ECO:0007669"/>
    <property type="project" value="UniProtKB-UniRule"/>
</dbReference>
<dbReference type="Pfam" id="PF04493">
    <property type="entry name" value="Endonuclease_5"/>
    <property type="match status" value="1"/>
</dbReference>
<feature type="binding site" evidence="6">
    <location>
        <position position="228"/>
    </location>
    <ligand>
        <name>Mg(2+)</name>
        <dbReference type="ChEBI" id="CHEBI:18420"/>
    </ligand>
</feature>
<dbReference type="HAMAP" id="MF_00801">
    <property type="entry name" value="Endonuclease_5"/>
    <property type="match status" value="1"/>
</dbReference>
<name>A0A5S5C9E8_9FLAO</name>
<dbReference type="InterPro" id="IPR007581">
    <property type="entry name" value="Endonuclease-V"/>
</dbReference>
<keyword evidence="5 6" id="KW-0378">Hydrolase</keyword>
<evidence type="ECO:0000256" key="4">
    <source>
        <dbReference type="ARBA" id="ARBA00022759"/>
    </source>
</evidence>
<comment type="catalytic activity">
    <reaction evidence="6">
        <text>Endonucleolytic cleavage at apurinic or apyrimidinic sites to products with a 5'-phosphate.</text>
        <dbReference type="EC" id="3.1.21.7"/>
    </reaction>
</comment>
<feature type="binding site" evidence="6">
    <location>
        <position position="296"/>
    </location>
    <ligand>
        <name>Mg(2+)</name>
        <dbReference type="ChEBI" id="CHEBI:18420"/>
    </ligand>
</feature>